<evidence type="ECO:0000256" key="7">
    <source>
        <dbReference type="RuleBase" id="RU361267"/>
    </source>
</evidence>
<dbReference type="SMART" id="SM00563">
    <property type="entry name" value="PlsC"/>
    <property type="match status" value="1"/>
</dbReference>
<dbReference type="STRING" id="84022.CACET_c08980"/>
<comment type="domain">
    <text evidence="7">The HXXXXD motif is essential for acyltransferase activity and may constitute the binding site for the phosphate moiety of the glycerol-3-phosphate.</text>
</comment>
<dbReference type="CDD" id="cd07989">
    <property type="entry name" value="LPLAT_AGPAT-like"/>
    <property type="match status" value="1"/>
</dbReference>
<dbReference type="RefSeq" id="WP_044823450.1">
    <property type="nucleotide sequence ID" value="NZ_CP009687.1"/>
</dbReference>
<dbReference type="KEGG" id="cace:CACET_c08980"/>
<evidence type="ECO:0000256" key="6">
    <source>
        <dbReference type="ARBA" id="ARBA00023315"/>
    </source>
</evidence>
<organism evidence="8 9">
    <name type="scientific">Clostridium aceticum</name>
    <dbReference type="NCBI Taxonomy" id="84022"/>
    <lineage>
        <taxon>Bacteria</taxon>
        <taxon>Bacillati</taxon>
        <taxon>Bacillota</taxon>
        <taxon>Clostridia</taxon>
        <taxon>Eubacteriales</taxon>
        <taxon>Clostridiaceae</taxon>
        <taxon>Clostridium</taxon>
    </lineage>
</organism>
<keyword evidence="7" id="KW-1208">Phospholipid metabolism</keyword>
<dbReference type="GO" id="GO:0006654">
    <property type="term" value="P:phosphatidic acid biosynthetic process"/>
    <property type="evidence" value="ECO:0007669"/>
    <property type="project" value="TreeGrafter"/>
</dbReference>
<gene>
    <name evidence="8" type="primary">plsC</name>
    <name evidence="8" type="ORF">CACET_c08980</name>
</gene>
<dbReference type="Pfam" id="PF01553">
    <property type="entry name" value="Acyltransferase"/>
    <property type="match status" value="1"/>
</dbReference>
<evidence type="ECO:0000256" key="2">
    <source>
        <dbReference type="ARBA" id="ARBA00008655"/>
    </source>
</evidence>
<evidence type="ECO:0000256" key="1">
    <source>
        <dbReference type="ARBA" id="ARBA00005189"/>
    </source>
</evidence>
<dbReference type="AlphaFoldDB" id="A0A0D8IEH3"/>
<comment type="catalytic activity">
    <reaction evidence="7">
        <text>a 1-acyl-sn-glycero-3-phosphate + an acyl-CoA = a 1,2-diacyl-sn-glycero-3-phosphate + CoA</text>
        <dbReference type="Rhea" id="RHEA:19709"/>
        <dbReference type="ChEBI" id="CHEBI:57287"/>
        <dbReference type="ChEBI" id="CHEBI:57970"/>
        <dbReference type="ChEBI" id="CHEBI:58342"/>
        <dbReference type="ChEBI" id="CHEBI:58608"/>
        <dbReference type="EC" id="2.3.1.51"/>
    </reaction>
</comment>
<dbReference type="NCBIfam" id="TIGR00530">
    <property type="entry name" value="AGP_acyltrn"/>
    <property type="match status" value="1"/>
</dbReference>
<comment type="similarity">
    <text evidence="2 7">Belongs to the 1-acyl-sn-glycerol-3-phosphate acyltransferase family.</text>
</comment>
<evidence type="ECO:0000313" key="8">
    <source>
        <dbReference type="EMBL" id="AKL94406.1"/>
    </source>
</evidence>
<comment type="pathway">
    <text evidence="1">Lipid metabolism.</text>
</comment>
<keyword evidence="5 7" id="KW-0443">Lipid metabolism</keyword>
<evidence type="ECO:0000256" key="3">
    <source>
        <dbReference type="ARBA" id="ARBA00022516"/>
    </source>
</evidence>
<proteinExistence type="inferred from homology"/>
<keyword evidence="4 7" id="KW-0808">Transferase</keyword>
<dbReference type="InterPro" id="IPR004552">
    <property type="entry name" value="AGP_acyltrans"/>
</dbReference>
<evidence type="ECO:0000313" key="9">
    <source>
        <dbReference type="Proteomes" id="UP000035704"/>
    </source>
</evidence>
<sequence>MRKVLGVIHFLLYAIYVSIFVIPKAKKLQKEDRIQEKRQLTDRISKRWSEVLIGATGSTVEVKGLENIPEEGPVLFVSNHQGYFDIPVLLLYLPKSLGFLAKIELKTWPVISKWLECIEGVFIDRNDMRQSLTAIKQATETLKSGQSMVIFPEGTRSKSSELSPFKPGSLRPAQKANVPIVPITIQNTYKILEANNDKNLTATKVILTVSPPIDFNDVSKDTSNDLIVQVHEIIKDNLQSS</sequence>
<dbReference type="GO" id="GO:0016020">
    <property type="term" value="C:membrane"/>
    <property type="evidence" value="ECO:0007669"/>
    <property type="project" value="InterPro"/>
</dbReference>
<dbReference type="PATRIC" id="fig|84022.5.peg.2428"/>
<dbReference type="InterPro" id="IPR002123">
    <property type="entry name" value="Plipid/glycerol_acylTrfase"/>
</dbReference>
<keyword evidence="7" id="KW-0594">Phospholipid biosynthesis</keyword>
<name>A0A0D8IEH3_9CLOT</name>
<dbReference type="Proteomes" id="UP000035704">
    <property type="component" value="Chromosome"/>
</dbReference>
<keyword evidence="6 7" id="KW-0012">Acyltransferase</keyword>
<evidence type="ECO:0000256" key="4">
    <source>
        <dbReference type="ARBA" id="ARBA00022679"/>
    </source>
</evidence>
<accession>A0A0D8IEH3</accession>
<keyword evidence="9" id="KW-1185">Reference proteome</keyword>
<evidence type="ECO:0000256" key="5">
    <source>
        <dbReference type="ARBA" id="ARBA00023098"/>
    </source>
</evidence>
<dbReference type="OrthoDB" id="9803035at2"/>
<reference evidence="8 9" key="1">
    <citation type="submission" date="2014-10" db="EMBL/GenBank/DDBJ databases">
        <title>Genome sequence of Clostridium aceticum DSM 1496.</title>
        <authorList>
            <person name="Poehlein A."/>
            <person name="Schiel-Bengelsdorf B."/>
            <person name="Gottschalk G."/>
            <person name="Duerre P."/>
            <person name="Daniel R."/>
        </authorList>
    </citation>
    <scope>NUCLEOTIDE SEQUENCE [LARGE SCALE GENOMIC DNA]</scope>
    <source>
        <strain evidence="8 9">DSM 1496</strain>
    </source>
</reference>
<dbReference type="PANTHER" id="PTHR10434:SF64">
    <property type="entry name" value="1-ACYL-SN-GLYCEROL-3-PHOSPHATE ACYLTRANSFERASE-RELATED"/>
    <property type="match status" value="1"/>
</dbReference>
<protein>
    <recommendedName>
        <fullName evidence="7">1-acyl-sn-glycerol-3-phosphate acyltransferase</fullName>
        <ecNumber evidence="7">2.3.1.51</ecNumber>
    </recommendedName>
</protein>
<dbReference type="PANTHER" id="PTHR10434">
    <property type="entry name" value="1-ACYL-SN-GLYCEROL-3-PHOSPHATE ACYLTRANSFERASE"/>
    <property type="match status" value="1"/>
</dbReference>
<dbReference type="EMBL" id="CP009687">
    <property type="protein sequence ID" value="AKL94406.1"/>
    <property type="molecule type" value="Genomic_DNA"/>
</dbReference>
<keyword evidence="3 7" id="KW-0444">Lipid biosynthesis</keyword>
<dbReference type="EC" id="2.3.1.51" evidence="7"/>
<dbReference type="SUPFAM" id="SSF69593">
    <property type="entry name" value="Glycerol-3-phosphate (1)-acyltransferase"/>
    <property type="match status" value="1"/>
</dbReference>
<dbReference type="GO" id="GO:0003841">
    <property type="term" value="F:1-acylglycerol-3-phosphate O-acyltransferase activity"/>
    <property type="evidence" value="ECO:0007669"/>
    <property type="project" value="UniProtKB-UniRule"/>
</dbReference>